<feature type="compositionally biased region" description="Polar residues" evidence="1">
    <location>
        <begin position="137"/>
        <end position="146"/>
    </location>
</feature>
<feature type="compositionally biased region" description="Acidic residues" evidence="1">
    <location>
        <begin position="890"/>
        <end position="899"/>
    </location>
</feature>
<feature type="region of interest" description="Disordered" evidence="1">
    <location>
        <begin position="1345"/>
        <end position="1399"/>
    </location>
</feature>
<feature type="region of interest" description="Disordered" evidence="1">
    <location>
        <begin position="1872"/>
        <end position="1891"/>
    </location>
</feature>
<feature type="compositionally biased region" description="Basic residues" evidence="1">
    <location>
        <begin position="849"/>
        <end position="863"/>
    </location>
</feature>
<feature type="region of interest" description="Disordered" evidence="1">
    <location>
        <begin position="490"/>
        <end position="559"/>
    </location>
</feature>
<dbReference type="PANTHER" id="PTHR10788">
    <property type="entry name" value="TREHALOSE-6-PHOSPHATE SYNTHASE"/>
    <property type="match status" value="1"/>
</dbReference>
<dbReference type="Pfam" id="PF00982">
    <property type="entry name" value="Glyco_transf_20"/>
    <property type="match status" value="2"/>
</dbReference>
<feature type="compositionally biased region" description="Polar residues" evidence="1">
    <location>
        <begin position="808"/>
        <end position="821"/>
    </location>
</feature>
<evidence type="ECO:0008006" key="3">
    <source>
        <dbReference type="Google" id="ProtNLM"/>
    </source>
</evidence>
<feature type="region of interest" description="Disordered" evidence="1">
    <location>
        <begin position="1676"/>
        <end position="1733"/>
    </location>
</feature>
<dbReference type="PANTHER" id="PTHR10788:SF106">
    <property type="entry name" value="BCDNA.GH08860"/>
    <property type="match status" value="1"/>
</dbReference>
<dbReference type="EMBL" id="HBIJ01011060">
    <property type="protein sequence ID" value="CAE0366808.1"/>
    <property type="molecule type" value="Transcribed_RNA"/>
</dbReference>
<feature type="region of interest" description="Disordered" evidence="1">
    <location>
        <begin position="132"/>
        <end position="161"/>
    </location>
</feature>
<dbReference type="InterPro" id="IPR001830">
    <property type="entry name" value="Glyco_trans_20"/>
</dbReference>
<dbReference type="GO" id="GO:0005829">
    <property type="term" value="C:cytosol"/>
    <property type="evidence" value="ECO:0007669"/>
    <property type="project" value="TreeGrafter"/>
</dbReference>
<dbReference type="SUPFAM" id="SSF53756">
    <property type="entry name" value="UDP-Glycosyltransferase/glycogen phosphorylase"/>
    <property type="match status" value="2"/>
</dbReference>
<dbReference type="SUPFAM" id="SSF56784">
    <property type="entry name" value="HAD-like"/>
    <property type="match status" value="1"/>
</dbReference>
<dbReference type="CDD" id="cd03788">
    <property type="entry name" value="GT20_TPS"/>
    <property type="match status" value="1"/>
</dbReference>
<dbReference type="Gene3D" id="3.40.50.2000">
    <property type="entry name" value="Glycogen Phosphorylase B"/>
    <property type="match status" value="3"/>
</dbReference>
<name>A0A7S3NKN0_9STRA</name>
<evidence type="ECO:0000256" key="1">
    <source>
        <dbReference type="SAM" id="MobiDB-lite"/>
    </source>
</evidence>
<dbReference type="Pfam" id="PF02358">
    <property type="entry name" value="Trehalose_PPase"/>
    <property type="match status" value="1"/>
</dbReference>
<dbReference type="InterPro" id="IPR036412">
    <property type="entry name" value="HAD-like_sf"/>
</dbReference>
<gene>
    <name evidence="2" type="ORF">ALAG00032_LOCUS7556</name>
</gene>
<feature type="region of interest" description="Disordered" evidence="1">
    <location>
        <begin position="1828"/>
        <end position="1856"/>
    </location>
</feature>
<sequence>MDIMKRIANLYAELESIREERRSTETPKGEGSGPRIILVTRRLPREAREDQGLSSSGTSAALQFDLGFRRRQRLPDSMDQALANFRQIGTLGREVIWVGRPHDGQNHSINFAASNNRQDLKDNTVNNNASHEMMIPSPTTSNSVMSSPGVRGNNTSSLSSITSGTTIERNVPYTLYSGGGGHGSVSSLKNVLSATTGSATPANNNISPPCRSQFIPVYLDEIRERQFYNGFCKRVLWPLFHSSPPTTRDVVARARPPRVQGRCSAYADHEDDENQNEAEDARQLWAAYVAANRAYADAVADVAREGDLIWIQDYHFMLVPQMLRSTLGETKAAEAKLGFFLHVPFPSSELYRMLPYREEILRGILAADLVGFQTYDYARHFLSSCEIVLGIETSPDRIEHDGHQTRICVCPVGIEPDVVRQRISNPGARASVQRLENQLSGRTLVLSVDTLDPTKGLVHKFLALEELFDRHPELADQMVFVQVALGGGGTGGLSSAREGDDAMSEIDDDNDDDEYLYGHDDNQVKRSPGDASSKTDIPGMPIDDDLDENVLDTKPRGSVFERLGATARTTPAWSRGPLNVPNNKTTTTTKKWQNQIDPSPSIVSGASGRRSVDRLAKAHRRYNTRASTLRSGGIFSTLERQLHSMVTRINSKLATIDFEGPVQYLSVTQPEAEETMLAAMFALADILVCTPIRDGMNVVPFEYLVARDEVGRVASVLLSEFAGCARSLGGASLINPWDTSRFASTLHKLIKRARAKLKHKNALRKVRSLDNAANTIKKNLIAKTFPHRSNNVDKIGGISTNQDSELASNATVIGKPSTHSFKTVKGNRRGRPENRHQSLEPPVSALERPRHRSSSGTPGKRKSLLTPNLDIGLDYNDEDVDDEDFLIGADDDEEDEEDEQTAHAPAASGESQRRRNHQHMLQYVSTFTAQSWAGRFLLQLQEASETKASRTLCREIKVPQLVSPYTKTTRRLIVLQLEGVLVKPCALPELLVIPERTLEAIRSMCRDEANRMVVVMSARSARVLERVFAPILTSGPVPTNLVLAAEAGLAIKWRPEDDFFEMQVPPHDVDLSWHVDAAPLIEYYTERTPGSVVEVKESGLAWHYRDCDLNHGAWQARQLRVALGELAKHIPLSVFSGDKYIEVRPMRLSVPNVLEAALRKLNHADAGMSDDEQSNMLSQPLPAAVEMDEGLSEGDRRRSVDFVLYIASGNGLVDEEIFESMAPPPFDLDEFCYRVQKLSAGERLEDDNVSSSQNDLQCSTIMAQGEQPPMTVDTSTTMALNTGLSSSLIAMRQEHIDDRNQAPSTSSIQGAIADGNTLSEPALQGLEVATLGQFAAVMTGSEIDKRKKIPDPLREHLKRKAREPSSRMSKQSPSKSELQTPTEEHSPTRPNYQPRRDFPPSAMLFQAMRRRYGRDWSRVDLPTTASACWALVGGRAPRPGAPISERSTFLADFEDIHGGEAPDVEFSSEEKEANTSDIKDEYQDARLFPARHIPSTDKLSLAKSVLDVNTESAEAVRDSSLNESMLPAGKLPSLAPHRKLVTRAHQLKPSTHNNSMSGAGMLTRALEMNALALSRAVNRDNLHIDDSTAQGAAAVKSRVRRQPISPSSAQFRWRKNELNDKEHVTSLTRHHRSYPLMNKVDEWQGEDGVADREDSSNCSGDAYFLQTGFAASSYDDLSVTSTPPTPMRFESSNTKVQENRRKKDAQAEVATGIASVEQKGKTMREQSSGNATTNSTKFQIFQVYNAAPPLWGDVPIVDTSSKANKLVPGCSEVAQNEEYHVAKRARGNDTVTTSIAPQPSAQQWRTFSGWSKSAANDKSSETVNEALGSQLSRLRTRTMTPPPRAARGAATEQERREFDRAARVATAARLRSGPIQEKRDANKAESSYLPDGATNLSQLLSRPTSILRYASPSEKLKSEYVENKDIPHLSSMTFAPEHTENPESIVEEVISNDFVPAAASAENTTEAAYSAQSQDQDLEGTATIKRSTGSHSTPLSPTLGEAIPLPMASLAAAAAAAAANDDDDGLDLPLQTFSCIVGIKLSQATYYLKSTDMVATLLQEFAQCSSSSAAVPLPQGPS</sequence>
<accession>A0A7S3NKN0</accession>
<feature type="region of interest" description="Disordered" evidence="1">
    <location>
        <begin position="808"/>
        <end position="877"/>
    </location>
</feature>
<protein>
    <recommendedName>
        <fullName evidence="3">Alpha,alpha-trehalose-phosphate synthase (UDP-forming)</fullName>
    </recommendedName>
</protein>
<dbReference type="GO" id="GO:0005992">
    <property type="term" value="P:trehalose biosynthetic process"/>
    <property type="evidence" value="ECO:0007669"/>
    <property type="project" value="InterPro"/>
</dbReference>
<feature type="compositionally biased region" description="Low complexity" evidence="1">
    <location>
        <begin position="152"/>
        <end position="161"/>
    </location>
</feature>
<feature type="compositionally biased region" description="Basic and acidic residues" evidence="1">
    <location>
        <begin position="1345"/>
        <end position="1355"/>
    </location>
</feature>
<proteinExistence type="predicted"/>
<feature type="compositionally biased region" description="Basic and acidic residues" evidence="1">
    <location>
        <begin position="1697"/>
        <end position="1706"/>
    </location>
</feature>
<dbReference type="GO" id="GO:0004805">
    <property type="term" value="F:trehalose-phosphatase activity"/>
    <property type="evidence" value="ECO:0007669"/>
    <property type="project" value="TreeGrafter"/>
</dbReference>
<feature type="region of interest" description="Disordered" evidence="1">
    <location>
        <begin position="890"/>
        <end position="916"/>
    </location>
</feature>
<feature type="compositionally biased region" description="Basic and acidic residues" evidence="1">
    <location>
        <begin position="516"/>
        <end position="528"/>
    </location>
</feature>
<feature type="compositionally biased region" description="Acidic residues" evidence="1">
    <location>
        <begin position="501"/>
        <end position="515"/>
    </location>
</feature>
<feature type="compositionally biased region" description="Low complexity" evidence="1">
    <location>
        <begin position="1366"/>
        <end position="1376"/>
    </location>
</feature>
<dbReference type="InterPro" id="IPR003337">
    <property type="entry name" value="Trehalose_PPase"/>
</dbReference>
<dbReference type="GO" id="GO:0003825">
    <property type="term" value="F:alpha,alpha-trehalose-phosphate synthase (UDP-forming) activity"/>
    <property type="evidence" value="ECO:0007669"/>
    <property type="project" value="TreeGrafter"/>
</dbReference>
<reference evidence="2" key="1">
    <citation type="submission" date="2021-01" db="EMBL/GenBank/DDBJ databases">
        <authorList>
            <person name="Corre E."/>
            <person name="Pelletier E."/>
            <person name="Niang G."/>
            <person name="Scheremetjew M."/>
            <person name="Finn R."/>
            <person name="Kale V."/>
            <person name="Holt S."/>
            <person name="Cochrane G."/>
            <person name="Meng A."/>
            <person name="Brown T."/>
            <person name="Cohen L."/>
        </authorList>
    </citation>
    <scope>NUCLEOTIDE SEQUENCE</scope>
    <source>
        <strain evidence="2">CCMP1510</strain>
    </source>
</reference>
<organism evidence="2">
    <name type="scientific">Aureoumbra lagunensis</name>
    <dbReference type="NCBI Taxonomy" id="44058"/>
    <lineage>
        <taxon>Eukaryota</taxon>
        <taxon>Sar</taxon>
        <taxon>Stramenopiles</taxon>
        <taxon>Ochrophyta</taxon>
        <taxon>Pelagophyceae</taxon>
        <taxon>Pelagomonadales</taxon>
        <taxon>Aureoumbra</taxon>
    </lineage>
</organism>
<evidence type="ECO:0000313" key="2">
    <source>
        <dbReference type="EMBL" id="CAE0366808.1"/>
    </source>
</evidence>